<comment type="caution">
    <text evidence="5">The sequence shown here is derived from an EMBL/GenBank/DDBJ whole genome shotgun (WGS) entry which is preliminary data.</text>
</comment>
<dbReference type="SUPFAM" id="SSF51735">
    <property type="entry name" value="NAD(P)-binding Rossmann-fold domains"/>
    <property type="match status" value="1"/>
</dbReference>
<dbReference type="PATRIC" id="fig|86176.4.peg.4275"/>
<accession>A0A0P9UGX5</accession>
<reference evidence="5 6" key="1">
    <citation type="submission" date="2015-09" db="EMBL/GenBank/DDBJ databases">
        <title>Genome announcement of multiple Pseudomonas syringae strains.</title>
        <authorList>
            <person name="Thakur S."/>
            <person name="Wang P.W."/>
            <person name="Gong Y."/>
            <person name="Weir B.S."/>
            <person name="Guttman D.S."/>
        </authorList>
    </citation>
    <scope>NUCLEOTIDE SEQUENCE [LARGE SCALE GENOMIC DNA]</scope>
    <source>
        <strain evidence="5 6">ICMP6289</strain>
    </source>
</reference>
<dbReference type="Proteomes" id="UP000050455">
    <property type="component" value="Unassembled WGS sequence"/>
</dbReference>
<name>A0A0P9UGX5_9PSED</name>
<dbReference type="Gene3D" id="3.40.50.720">
    <property type="entry name" value="NAD(P)-binding Rossmann-like Domain"/>
    <property type="match status" value="2"/>
</dbReference>
<feature type="domain" description="D-isomer specific 2-hydroxyacid dehydrogenase NAD-binding" evidence="4">
    <location>
        <begin position="103"/>
        <end position="274"/>
    </location>
</feature>
<dbReference type="PANTHER" id="PTHR43333:SF1">
    <property type="entry name" value="D-ISOMER SPECIFIC 2-HYDROXYACID DEHYDROGENASE NAD-BINDING DOMAIN-CONTAINING PROTEIN"/>
    <property type="match status" value="1"/>
</dbReference>
<dbReference type="AlphaFoldDB" id="A0A0P9UGX5"/>
<dbReference type="Pfam" id="PF02826">
    <property type="entry name" value="2-Hacid_dh_C"/>
    <property type="match status" value="1"/>
</dbReference>
<evidence type="ECO:0000259" key="4">
    <source>
        <dbReference type="Pfam" id="PF02826"/>
    </source>
</evidence>
<evidence type="ECO:0000313" key="6">
    <source>
        <dbReference type="Proteomes" id="UP000050455"/>
    </source>
</evidence>
<dbReference type="InterPro" id="IPR036291">
    <property type="entry name" value="NAD(P)-bd_dom_sf"/>
</dbReference>
<evidence type="ECO:0000256" key="3">
    <source>
        <dbReference type="SAM" id="MobiDB-lite"/>
    </source>
</evidence>
<sequence>MRVLIAEHDYHVYTQLLHQAAPDLEVFSTGDSAELSRMASDCPVWLGQPDLMANLLRQGHKPQWLQSTWAGITPLLADSLSREYRLTRAVGIFGQVMAEFVLTYMLGHEREVLARLMSQVERKWDNRTGQSLSGRKVLIVGAGDIGQRVAEFLLPFGVHVYGVASSARTQAPFIEVTALSDMTRLLGEMDYVINLLPNTPEPHDLYDAKLFASFKPTALFINVGRGVAVVDADLVEALKEGHLAGAVIDVCRQEPLPQRHPFWTAYGLLLTGHSSAPTSPVAMTELFVENLKAFQAGEALRGEVDFSRGLLKPFRTSRRLGVGSSARRHRLQRTVSYSENHPQQPVLPVACAGLALRGLAGIPAASTCHRFCRWLRQRAVRNPLECSAPCGSGPDRSPPCRGCASRSGSLAAQDNPRPSRYRRCATRPGFLRLRLARRRWSWRQ</sequence>
<protein>
    <submittedName>
        <fullName evidence="5">D-isomer specific 2-hydroxyacid dehydrogenase family protein</fullName>
    </submittedName>
</protein>
<dbReference type="GO" id="GO:0016491">
    <property type="term" value="F:oxidoreductase activity"/>
    <property type="evidence" value="ECO:0007669"/>
    <property type="project" value="UniProtKB-KW"/>
</dbReference>
<keyword evidence="2" id="KW-0520">NAD</keyword>
<evidence type="ECO:0000313" key="5">
    <source>
        <dbReference type="EMBL" id="KPX84146.1"/>
    </source>
</evidence>
<evidence type="ECO:0000256" key="2">
    <source>
        <dbReference type="ARBA" id="ARBA00023027"/>
    </source>
</evidence>
<keyword evidence="6" id="KW-1185">Reference proteome</keyword>
<feature type="region of interest" description="Disordered" evidence="3">
    <location>
        <begin position="388"/>
        <end position="419"/>
    </location>
</feature>
<dbReference type="PANTHER" id="PTHR43333">
    <property type="entry name" value="2-HACID_DH_C DOMAIN-CONTAINING PROTEIN"/>
    <property type="match status" value="1"/>
</dbReference>
<evidence type="ECO:0000256" key="1">
    <source>
        <dbReference type="ARBA" id="ARBA00023002"/>
    </source>
</evidence>
<dbReference type="GO" id="GO:0051287">
    <property type="term" value="F:NAD binding"/>
    <property type="evidence" value="ECO:0007669"/>
    <property type="project" value="InterPro"/>
</dbReference>
<gene>
    <name evidence="5" type="ORF">ALO64_05337</name>
</gene>
<organism evidence="5 6">
    <name type="scientific">Pseudomonas meliae</name>
    <dbReference type="NCBI Taxonomy" id="86176"/>
    <lineage>
        <taxon>Bacteria</taxon>
        <taxon>Pseudomonadati</taxon>
        <taxon>Pseudomonadota</taxon>
        <taxon>Gammaproteobacteria</taxon>
        <taxon>Pseudomonadales</taxon>
        <taxon>Pseudomonadaceae</taxon>
        <taxon>Pseudomonas</taxon>
    </lineage>
</organism>
<proteinExistence type="predicted"/>
<dbReference type="EMBL" id="LJQT01000359">
    <property type="protein sequence ID" value="KPX84146.1"/>
    <property type="molecule type" value="Genomic_DNA"/>
</dbReference>
<dbReference type="CDD" id="cd05300">
    <property type="entry name" value="2-Hacid_dh_1"/>
    <property type="match status" value="1"/>
</dbReference>
<dbReference type="InterPro" id="IPR006140">
    <property type="entry name" value="D-isomer_DH_NAD-bd"/>
</dbReference>
<keyword evidence="1" id="KW-0560">Oxidoreductase</keyword>